<feature type="compositionally biased region" description="Pro residues" evidence="1">
    <location>
        <begin position="11"/>
        <end position="21"/>
    </location>
</feature>
<evidence type="ECO:0000313" key="2">
    <source>
        <dbReference type="EMBL" id="KKN21097.1"/>
    </source>
</evidence>
<gene>
    <name evidence="2" type="ORF">LCGC14_0928910</name>
</gene>
<dbReference type="EMBL" id="LAZR01003180">
    <property type="protein sequence ID" value="KKN21097.1"/>
    <property type="molecule type" value="Genomic_DNA"/>
</dbReference>
<evidence type="ECO:0000256" key="1">
    <source>
        <dbReference type="SAM" id="MobiDB-lite"/>
    </source>
</evidence>
<dbReference type="AlphaFoldDB" id="A0A0F9P9G5"/>
<comment type="caution">
    <text evidence="2">The sequence shown here is derived from an EMBL/GenBank/DDBJ whole genome shotgun (WGS) entry which is preliminary data.</text>
</comment>
<proteinExistence type="predicted"/>
<organism evidence="2">
    <name type="scientific">marine sediment metagenome</name>
    <dbReference type="NCBI Taxonomy" id="412755"/>
    <lineage>
        <taxon>unclassified sequences</taxon>
        <taxon>metagenomes</taxon>
        <taxon>ecological metagenomes</taxon>
    </lineage>
</organism>
<reference evidence="2" key="1">
    <citation type="journal article" date="2015" name="Nature">
        <title>Complex archaea that bridge the gap between prokaryotes and eukaryotes.</title>
        <authorList>
            <person name="Spang A."/>
            <person name="Saw J.H."/>
            <person name="Jorgensen S.L."/>
            <person name="Zaremba-Niedzwiedzka K."/>
            <person name="Martijn J."/>
            <person name="Lind A.E."/>
            <person name="van Eijk R."/>
            <person name="Schleper C."/>
            <person name="Guy L."/>
            <person name="Ettema T.J."/>
        </authorList>
    </citation>
    <scope>NUCLEOTIDE SEQUENCE</scope>
</reference>
<accession>A0A0F9P9G5</accession>
<feature type="region of interest" description="Disordered" evidence="1">
    <location>
        <begin position="1"/>
        <end position="61"/>
    </location>
</feature>
<sequence>MGGFLDKPKPVTAPPVPPPLAIPDVGEEVGEQARRRAPRGRRETFLTGDLIPETGKKKVLG</sequence>
<protein>
    <submittedName>
        <fullName evidence="2">Uncharacterized protein</fullName>
    </submittedName>
</protein>
<name>A0A0F9P9G5_9ZZZZ</name>